<dbReference type="eggNOG" id="COG0258">
    <property type="taxonomic scope" value="Bacteria"/>
</dbReference>
<dbReference type="AlphaFoldDB" id="I4D3M5"/>
<organism evidence="7 8">
    <name type="scientific">Desulfosporosinus acidiphilus (strain DSM 22704 / JCM 16185 / SJ4)</name>
    <dbReference type="NCBI Taxonomy" id="646529"/>
    <lineage>
        <taxon>Bacteria</taxon>
        <taxon>Bacillati</taxon>
        <taxon>Bacillota</taxon>
        <taxon>Clostridia</taxon>
        <taxon>Eubacteriales</taxon>
        <taxon>Desulfitobacteriaceae</taxon>
        <taxon>Desulfosporosinus</taxon>
    </lineage>
</organism>
<dbReference type="GO" id="GO:0017108">
    <property type="term" value="F:5'-flap endonuclease activity"/>
    <property type="evidence" value="ECO:0007669"/>
    <property type="project" value="InterPro"/>
</dbReference>
<dbReference type="SMART" id="SM00279">
    <property type="entry name" value="HhH2"/>
    <property type="match status" value="1"/>
</dbReference>
<evidence type="ECO:0000256" key="5">
    <source>
        <dbReference type="ARBA" id="ARBA00050026"/>
    </source>
</evidence>
<keyword evidence="2" id="KW-0378">Hydrolase</keyword>
<keyword evidence="8" id="KW-1185">Reference proteome</keyword>
<dbReference type="InterPro" id="IPR008918">
    <property type="entry name" value="HhH2"/>
</dbReference>
<dbReference type="HOGENOM" id="CLU_004675_1_5_9"/>
<reference evidence="7 8" key="1">
    <citation type="journal article" date="2012" name="J. Bacteriol.">
        <title>Complete genome sequences of Desulfosporosinus orientis DSM765T, Desulfosporosinus youngiae DSM17734T, Desulfosporosinus meridiei DSM13257T, and Desulfosporosinus acidiphilus DSM22704T.</title>
        <authorList>
            <person name="Pester M."/>
            <person name="Brambilla E."/>
            <person name="Alazard D."/>
            <person name="Rattei T."/>
            <person name="Weinmaier T."/>
            <person name="Han J."/>
            <person name="Lucas S."/>
            <person name="Lapidus A."/>
            <person name="Cheng J.F."/>
            <person name="Goodwin L."/>
            <person name="Pitluck S."/>
            <person name="Peters L."/>
            <person name="Ovchinnikova G."/>
            <person name="Teshima H."/>
            <person name="Detter J.C."/>
            <person name="Han C.S."/>
            <person name="Tapia R."/>
            <person name="Land M.L."/>
            <person name="Hauser L."/>
            <person name="Kyrpides N.C."/>
            <person name="Ivanova N.N."/>
            <person name="Pagani I."/>
            <person name="Huntmann M."/>
            <person name="Wei C.L."/>
            <person name="Davenport K.W."/>
            <person name="Daligault H."/>
            <person name="Chain P.S."/>
            <person name="Chen A."/>
            <person name="Mavromatis K."/>
            <person name="Markowitz V."/>
            <person name="Szeto E."/>
            <person name="Mikhailova N."/>
            <person name="Pati A."/>
            <person name="Wagner M."/>
            <person name="Woyke T."/>
            <person name="Ollivier B."/>
            <person name="Klenk H.P."/>
            <person name="Spring S."/>
            <person name="Loy A."/>
        </authorList>
    </citation>
    <scope>NUCLEOTIDE SEQUENCE [LARGE SCALE GENOMIC DNA]</scope>
    <source>
        <strain evidence="8">DSM 22704 / JCM 16185 / SJ4</strain>
    </source>
</reference>
<dbReference type="Gene3D" id="3.40.50.1010">
    <property type="entry name" value="5'-nuclease"/>
    <property type="match status" value="1"/>
</dbReference>
<evidence type="ECO:0000313" key="8">
    <source>
        <dbReference type="Proteomes" id="UP000002892"/>
    </source>
</evidence>
<dbReference type="KEGG" id="dai:Desaci_1376"/>
<gene>
    <name evidence="7" type="ordered locus">Desaci_1376</name>
</gene>
<dbReference type="GO" id="GO:0008409">
    <property type="term" value="F:5'-3' exonuclease activity"/>
    <property type="evidence" value="ECO:0007669"/>
    <property type="project" value="InterPro"/>
</dbReference>
<evidence type="ECO:0000256" key="1">
    <source>
        <dbReference type="ARBA" id="ARBA00022722"/>
    </source>
</evidence>
<dbReference type="Pfam" id="PF02739">
    <property type="entry name" value="5_3_exonuc_N"/>
    <property type="match status" value="1"/>
</dbReference>
<protein>
    <recommendedName>
        <fullName evidence="5">5'-3' exonuclease</fullName>
    </recommendedName>
</protein>
<dbReference type="Pfam" id="PF01367">
    <property type="entry name" value="5_3_exonuc"/>
    <property type="match status" value="1"/>
</dbReference>
<keyword evidence="3" id="KW-0238">DNA-binding</keyword>
<keyword evidence="7" id="KW-0269">Exonuclease</keyword>
<evidence type="ECO:0000313" key="7">
    <source>
        <dbReference type="EMBL" id="AFM40399.1"/>
    </source>
</evidence>
<dbReference type="InterPro" id="IPR020045">
    <property type="entry name" value="DNA_polI_H3TH"/>
</dbReference>
<proteinExistence type="predicted"/>
<dbReference type="SUPFAM" id="SSF88723">
    <property type="entry name" value="PIN domain-like"/>
    <property type="match status" value="1"/>
</dbReference>
<evidence type="ECO:0000256" key="4">
    <source>
        <dbReference type="ARBA" id="ARBA00049957"/>
    </source>
</evidence>
<dbReference type="SMART" id="SM00475">
    <property type="entry name" value="53EXOc"/>
    <property type="match status" value="1"/>
</dbReference>
<evidence type="ECO:0000256" key="2">
    <source>
        <dbReference type="ARBA" id="ARBA00022801"/>
    </source>
</evidence>
<dbReference type="GO" id="GO:0033567">
    <property type="term" value="P:DNA replication, Okazaki fragment processing"/>
    <property type="evidence" value="ECO:0007669"/>
    <property type="project" value="InterPro"/>
</dbReference>
<dbReference type="PANTHER" id="PTHR42646:SF2">
    <property type="entry name" value="5'-3' EXONUCLEASE FAMILY PROTEIN"/>
    <property type="match status" value="1"/>
</dbReference>
<dbReference type="Gene3D" id="1.10.150.20">
    <property type="entry name" value="5' to 3' exonuclease, C-terminal subdomain"/>
    <property type="match status" value="1"/>
</dbReference>
<feature type="domain" description="5'-3' exonuclease" evidence="6">
    <location>
        <begin position="2"/>
        <end position="216"/>
    </location>
</feature>
<dbReference type="CDD" id="cd09859">
    <property type="entry name" value="PIN_53EXO"/>
    <property type="match status" value="1"/>
</dbReference>
<dbReference type="PANTHER" id="PTHR42646">
    <property type="entry name" value="FLAP ENDONUCLEASE XNI"/>
    <property type="match status" value="1"/>
</dbReference>
<dbReference type="RefSeq" id="WP_014826406.1">
    <property type="nucleotide sequence ID" value="NC_018068.1"/>
</dbReference>
<dbReference type="InterPro" id="IPR020046">
    <property type="entry name" value="5-3_exonucl_a-hlix_arch_N"/>
</dbReference>
<dbReference type="InterPro" id="IPR036279">
    <property type="entry name" value="5-3_exonuclease_C_sf"/>
</dbReference>
<accession>I4D3M5</accession>
<comment type="function">
    <text evidence="4">5'-3' exonuclease acting preferentially on double-stranded DNA.</text>
</comment>
<dbReference type="GO" id="GO:0003677">
    <property type="term" value="F:DNA binding"/>
    <property type="evidence" value="ECO:0007669"/>
    <property type="project" value="UniProtKB-KW"/>
</dbReference>
<dbReference type="Proteomes" id="UP000002892">
    <property type="component" value="Chromosome"/>
</dbReference>
<dbReference type="STRING" id="646529.Desaci_1376"/>
<evidence type="ECO:0000256" key="3">
    <source>
        <dbReference type="ARBA" id="ARBA00023125"/>
    </source>
</evidence>
<dbReference type="CDD" id="cd09898">
    <property type="entry name" value="H3TH_53EXO"/>
    <property type="match status" value="1"/>
</dbReference>
<dbReference type="InterPro" id="IPR038969">
    <property type="entry name" value="FEN"/>
</dbReference>
<dbReference type="InterPro" id="IPR029060">
    <property type="entry name" value="PIN-like_dom_sf"/>
</dbReference>
<sequence>MLLLIDANNLLARSFYGRHPLYDAKGLPIHAVSGLVNWVLRFHHAYKPTMMAACWDYDAPTFRCQLYPAYKATRKPTPRELSEQIPRAKKALENLSITQLEVSGYEADDVIGTLASKSKEFVRIVFGDRDLFQIISRNVLVDYLRPRKQPQTLTYFSHEEIYGIDPGQWVDYKALVGDRADNIPGVPSIGEKTVWPILKQGLSLKDLLQYLDIFFRH</sequence>
<dbReference type="EMBL" id="CP003639">
    <property type="protein sequence ID" value="AFM40399.1"/>
    <property type="molecule type" value="Genomic_DNA"/>
</dbReference>
<name>I4D3M5_DESAJ</name>
<dbReference type="InterPro" id="IPR002421">
    <property type="entry name" value="5-3_exonuclease"/>
</dbReference>
<keyword evidence="1" id="KW-0540">Nuclease</keyword>
<dbReference type="SUPFAM" id="SSF47807">
    <property type="entry name" value="5' to 3' exonuclease, C-terminal subdomain"/>
    <property type="match status" value="1"/>
</dbReference>
<evidence type="ECO:0000259" key="6">
    <source>
        <dbReference type="SMART" id="SM00475"/>
    </source>
</evidence>